<dbReference type="CDD" id="cd00241">
    <property type="entry name" value="DOMON_like"/>
    <property type="match status" value="1"/>
</dbReference>
<keyword evidence="3" id="KW-1185">Reference proteome</keyword>
<evidence type="ECO:0000313" key="3">
    <source>
        <dbReference type="Proteomes" id="UP000256561"/>
    </source>
</evidence>
<dbReference type="SUPFAM" id="SSF49344">
    <property type="entry name" value="CBD9-like"/>
    <property type="match status" value="1"/>
</dbReference>
<dbReference type="GO" id="GO:0030246">
    <property type="term" value="F:carbohydrate binding"/>
    <property type="evidence" value="ECO:0007669"/>
    <property type="project" value="InterPro"/>
</dbReference>
<organism evidence="2 3">
    <name type="scientific">Alteromonas aestuariivivens</name>
    <dbReference type="NCBI Taxonomy" id="1938339"/>
    <lineage>
        <taxon>Bacteria</taxon>
        <taxon>Pseudomonadati</taxon>
        <taxon>Pseudomonadota</taxon>
        <taxon>Gammaproteobacteria</taxon>
        <taxon>Alteromonadales</taxon>
        <taxon>Alteromonadaceae</taxon>
        <taxon>Alteromonas/Salinimonas group</taxon>
        <taxon>Alteromonas</taxon>
    </lineage>
</organism>
<comment type="caution">
    <text evidence="2">The sequence shown here is derived from an EMBL/GenBank/DDBJ whole genome shotgun (WGS) entry which is preliminary data.</text>
</comment>
<feature type="domain" description="Carbohydrate-binding" evidence="1">
    <location>
        <begin position="29"/>
        <end position="239"/>
    </location>
</feature>
<evidence type="ECO:0000259" key="1">
    <source>
        <dbReference type="Pfam" id="PF06452"/>
    </source>
</evidence>
<name>A0A3D8MBI3_9ALTE</name>
<dbReference type="Proteomes" id="UP000256561">
    <property type="component" value="Unassembled WGS sequence"/>
</dbReference>
<accession>A0A3D8MBI3</accession>
<dbReference type="AlphaFoldDB" id="A0A3D8MBI3"/>
<dbReference type="EMBL" id="QRHA01000004">
    <property type="protein sequence ID" value="RDV26772.1"/>
    <property type="molecule type" value="Genomic_DNA"/>
</dbReference>
<gene>
    <name evidence="2" type="ORF">DXV75_07230</name>
</gene>
<dbReference type="InterPro" id="IPR010502">
    <property type="entry name" value="Carb-bd_dom_fam9"/>
</dbReference>
<dbReference type="GO" id="GO:0004553">
    <property type="term" value="F:hydrolase activity, hydrolyzing O-glycosyl compounds"/>
    <property type="evidence" value="ECO:0007669"/>
    <property type="project" value="InterPro"/>
</dbReference>
<dbReference type="RefSeq" id="WP_115592724.1">
    <property type="nucleotide sequence ID" value="NZ_QRHA01000004.1"/>
</dbReference>
<protein>
    <submittedName>
        <fullName evidence="2">Sugar-binding protein</fullName>
    </submittedName>
</protein>
<dbReference type="Pfam" id="PF06452">
    <property type="entry name" value="CBM9_1"/>
    <property type="match status" value="1"/>
</dbReference>
<sequence length="241" mass="27070">MAAILLFSVEAATASTLEPVKYATQPIAVDGDGSDPAWQQSRWRPLDKHMVGTVPAPEDFSARFKLMWDEQQLYLLVEIIDDVLIDTHPDPRDHYWDDDTLEIFVDEDASGGPHRFSNNAFAYHIALDGNNADRGFTGDEVVLHNDHVDSVWTRSEVAPYTITWEVAVRVYPDTYTHTEPGQPVTLSADKVIGFMLAYCDNDGSPQREHFMGSWEITPVNGDKNLGYLDASVFEKVKLVKP</sequence>
<proteinExistence type="predicted"/>
<dbReference type="Gene3D" id="2.60.40.1190">
    <property type="match status" value="1"/>
</dbReference>
<reference evidence="3" key="1">
    <citation type="submission" date="2018-08" db="EMBL/GenBank/DDBJ databases">
        <authorList>
            <person name="Zhang J."/>
            <person name="Du Z.-J."/>
        </authorList>
    </citation>
    <scope>NUCLEOTIDE SEQUENCE [LARGE SCALE GENOMIC DNA]</scope>
    <source>
        <strain evidence="3">KCTC 52655</strain>
    </source>
</reference>
<evidence type="ECO:0000313" key="2">
    <source>
        <dbReference type="EMBL" id="RDV26772.1"/>
    </source>
</evidence>
<dbReference type="OrthoDB" id="9786766at2"/>
<dbReference type="GO" id="GO:0016052">
    <property type="term" value="P:carbohydrate catabolic process"/>
    <property type="evidence" value="ECO:0007669"/>
    <property type="project" value="InterPro"/>
</dbReference>